<evidence type="ECO:0000256" key="5">
    <source>
        <dbReference type="ARBA" id="ARBA00011133"/>
    </source>
</evidence>
<dbReference type="GO" id="GO:0005840">
    <property type="term" value="C:ribosome"/>
    <property type="evidence" value="ECO:0007669"/>
    <property type="project" value="UniProtKB-KW"/>
</dbReference>
<dbReference type="CDD" id="cd06090">
    <property type="entry name" value="KOW_RPL27"/>
    <property type="match status" value="1"/>
</dbReference>
<dbReference type="InterPro" id="IPR004012">
    <property type="entry name" value="Run_dom"/>
</dbReference>
<dbReference type="InterPro" id="IPR001141">
    <property type="entry name" value="Ribosomal_eL27"/>
</dbReference>
<dbReference type="GO" id="GO:0005829">
    <property type="term" value="C:cytosol"/>
    <property type="evidence" value="ECO:0007669"/>
    <property type="project" value="UniProtKB-SubCell"/>
</dbReference>
<dbReference type="PROSITE" id="PS50826">
    <property type="entry name" value="RUN"/>
    <property type="match status" value="1"/>
</dbReference>
<comment type="caution">
    <text evidence="11">The sequence shown here is derived from an EMBL/GenBank/DDBJ whole genome shotgun (WGS) entry which is preliminary data.</text>
</comment>
<reference evidence="11 12" key="1">
    <citation type="submission" date="2020-02" db="EMBL/GenBank/DDBJ databases">
        <title>A chromosome-scale genome assembly of the black bullhead catfish (Ameiurus melas).</title>
        <authorList>
            <person name="Wen M."/>
            <person name="Zham M."/>
            <person name="Cabau C."/>
            <person name="Klopp C."/>
            <person name="Donnadieu C."/>
            <person name="Roques C."/>
            <person name="Bouchez O."/>
            <person name="Lampietro C."/>
            <person name="Jouanno E."/>
            <person name="Herpin A."/>
            <person name="Louis A."/>
            <person name="Berthelot C."/>
            <person name="Parey E."/>
            <person name="Roest-Crollius H."/>
            <person name="Braasch I."/>
            <person name="Postlethwait J."/>
            <person name="Robinson-Rechavi M."/>
            <person name="Echchiki A."/>
            <person name="Begum T."/>
            <person name="Montfort J."/>
            <person name="Schartl M."/>
            <person name="Bobe J."/>
            <person name="Guiguen Y."/>
        </authorList>
    </citation>
    <scope>NUCLEOTIDE SEQUENCE [LARGE SCALE GENOMIC DNA]</scope>
    <source>
        <strain evidence="11">M_S1</strain>
        <tissue evidence="11">Blood</tissue>
    </source>
</reference>
<evidence type="ECO:0000256" key="7">
    <source>
        <dbReference type="ARBA" id="ARBA00023274"/>
    </source>
</evidence>
<comment type="similarity">
    <text evidence="4 8">Belongs to the eukaryotic ribosomal protein eL27 family.</text>
</comment>
<dbReference type="GO" id="GO:0003735">
    <property type="term" value="F:structural constituent of ribosome"/>
    <property type="evidence" value="ECO:0007669"/>
    <property type="project" value="InterPro"/>
</dbReference>
<dbReference type="Pfam" id="PF01777">
    <property type="entry name" value="Ribosomal_L27e"/>
    <property type="match status" value="1"/>
</dbReference>
<dbReference type="Gene3D" id="1.20.58.900">
    <property type="match status" value="1"/>
</dbReference>
<evidence type="ECO:0000256" key="6">
    <source>
        <dbReference type="ARBA" id="ARBA00022980"/>
    </source>
</evidence>
<keyword evidence="6 8" id="KW-0689">Ribosomal protein</keyword>
<gene>
    <name evidence="11" type="ORF">AMELA_G00029290</name>
</gene>
<dbReference type="Proteomes" id="UP000593565">
    <property type="component" value="Unassembled WGS sequence"/>
</dbReference>
<dbReference type="SMART" id="SM00739">
    <property type="entry name" value="KOW"/>
    <property type="match status" value="1"/>
</dbReference>
<dbReference type="InterPro" id="IPR038655">
    <property type="entry name" value="Ribosomal_eL27_sf"/>
</dbReference>
<protein>
    <recommendedName>
        <fullName evidence="8">60S ribosomal protein L27</fullName>
    </recommendedName>
</protein>
<evidence type="ECO:0000256" key="1">
    <source>
        <dbReference type="ARBA" id="ARBA00002814"/>
    </source>
</evidence>
<dbReference type="InterPro" id="IPR018262">
    <property type="entry name" value="Ribosomal_eL27_CS"/>
</dbReference>
<evidence type="ECO:0000256" key="8">
    <source>
        <dbReference type="RuleBase" id="RU000575"/>
    </source>
</evidence>
<keyword evidence="7 8" id="KW-0687">Ribonucleoprotein</keyword>
<evidence type="ECO:0000313" key="12">
    <source>
        <dbReference type="Proteomes" id="UP000593565"/>
    </source>
</evidence>
<dbReference type="GO" id="GO:1990904">
    <property type="term" value="C:ribonucleoprotein complex"/>
    <property type="evidence" value="ECO:0007669"/>
    <property type="project" value="UniProtKB-KW"/>
</dbReference>
<feature type="domain" description="RUN" evidence="10">
    <location>
        <begin position="1"/>
        <end position="156"/>
    </location>
</feature>
<evidence type="ECO:0000256" key="2">
    <source>
        <dbReference type="ARBA" id="ARBA00004427"/>
    </source>
</evidence>
<keyword evidence="12" id="KW-1185">Reference proteome</keyword>
<dbReference type="AlphaFoldDB" id="A0A7J6BDE3"/>
<evidence type="ECO:0000256" key="9">
    <source>
        <dbReference type="SAM" id="SignalP"/>
    </source>
</evidence>
<dbReference type="GO" id="GO:0006412">
    <property type="term" value="P:translation"/>
    <property type="evidence" value="ECO:0007669"/>
    <property type="project" value="InterPro"/>
</dbReference>
<comment type="function">
    <text evidence="1">Component of the large ribosomal subunit.</text>
</comment>
<evidence type="ECO:0000256" key="4">
    <source>
        <dbReference type="ARBA" id="ARBA00009124"/>
    </source>
</evidence>
<dbReference type="SMART" id="SM00593">
    <property type="entry name" value="RUN"/>
    <property type="match status" value="1"/>
</dbReference>
<dbReference type="InterPro" id="IPR037213">
    <property type="entry name" value="Run_dom_sf"/>
</dbReference>
<organism evidence="11 12">
    <name type="scientific">Ameiurus melas</name>
    <name type="common">Black bullhead</name>
    <name type="synonym">Silurus melas</name>
    <dbReference type="NCBI Taxonomy" id="219545"/>
    <lineage>
        <taxon>Eukaryota</taxon>
        <taxon>Metazoa</taxon>
        <taxon>Chordata</taxon>
        <taxon>Craniata</taxon>
        <taxon>Vertebrata</taxon>
        <taxon>Euteleostomi</taxon>
        <taxon>Actinopterygii</taxon>
        <taxon>Neopterygii</taxon>
        <taxon>Teleostei</taxon>
        <taxon>Ostariophysi</taxon>
        <taxon>Siluriformes</taxon>
        <taxon>Ictaluridae</taxon>
        <taxon>Ameiurus</taxon>
    </lineage>
</organism>
<dbReference type="GO" id="GO:0005791">
    <property type="term" value="C:rough endoplasmic reticulum"/>
    <property type="evidence" value="ECO:0007669"/>
    <property type="project" value="UniProtKB-SubCell"/>
</dbReference>
<dbReference type="Pfam" id="PF00467">
    <property type="entry name" value="KOW"/>
    <property type="match status" value="1"/>
</dbReference>
<feature type="signal peptide" evidence="9">
    <location>
        <begin position="1"/>
        <end position="17"/>
    </location>
</feature>
<dbReference type="CDD" id="cd17683">
    <property type="entry name" value="RUN_RUNDC1"/>
    <property type="match status" value="1"/>
</dbReference>
<evidence type="ECO:0000313" key="11">
    <source>
        <dbReference type="EMBL" id="KAF4093123.1"/>
    </source>
</evidence>
<dbReference type="InterPro" id="IPR008991">
    <property type="entry name" value="Translation_prot_SH3-like_sf"/>
</dbReference>
<accession>A0A7J6BDE3</accession>
<dbReference type="FunFam" id="2.30.30.770:FF:000001">
    <property type="entry name" value="60S ribosomal protein L27"/>
    <property type="match status" value="1"/>
</dbReference>
<proteinExistence type="inferred from homology"/>
<dbReference type="SUPFAM" id="SSF50104">
    <property type="entry name" value="Translation proteins SH3-like domain"/>
    <property type="match status" value="1"/>
</dbReference>
<name>A0A7J6BDE3_AMEME</name>
<dbReference type="PROSITE" id="PS01107">
    <property type="entry name" value="RIBOSOMAL_L27E"/>
    <property type="match status" value="1"/>
</dbReference>
<keyword evidence="9" id="KW-0732">Signal</keyword>
<comment type="subunit">
    <text evidence="5">Component of the large ribosomal subunit.</text>
</comment>
<dbReference type="SUPFAM" id="SSF140741">
    <property type="entry name" value="RUN domain-like"/>
    <property type="match status" value="1"/>
</dbReference>
<dbReference type="Gene3D" id="2.30.30.770">
    <property type="match status" value="1"/>
</dbReference>
<evidence type="ECO:0000256" key="3">
    <source>
        <dbReference type="ARBA" id="ARBA00004514"/>
    </source>
</evidence>
<dbReference type="InterPro" id="IPR005824">
    <property type="entry name" value="KOW"/>
</dbReference>
<dbReference type="PANTHER" id="PTHR10497">
    <property type="entry name" value="60S RIBOSOMAL PROTEIN L27"/>
    <property type="match status" value="1"/>
</dbReference>
<evidence type="ECO:0000259" key="10">
    <source>
        <dbReference type="PROSITE" id="PS50826"/>
    </source>
</evidence>
<comment type="subcellular location">
    <subcellularLocation>
        <location evidence="3">Cytoplasm</location>
        <location evidence="3">Cytosol</location>
    </subcellularLocation>
    <subcellularLocation>
        <location evidence="2">Rough endoplasmic reticulum</location>
    </subcellularLocation>
</comment>
<dbReference type="EMBL" id="JAAGNN010000002">
    <property type="protein sequence ID" value="KAF4093123.1"/>
    <property type="molecule type" value="Genomic_DNA"/>
</dbReference>
<sequence length="312" mass="35512">MSLVLAPISCLLPFTGSSQQDSLHPWELFVKYYRGKNGPAFAESPARQLSQSFSLPIGGASTVVTPKHSLLWAVHSVLREHGRYKRSADSEFKALVCMALNEQRLVSWVNLLCKAGTLIHTHYQPWSYMAQTGFEGALRILGRLSHLKFDLPVDLAGHARSAYFLSCYRRPLEAINMGKFMKPGKVVMVLAGRYAGRKAVIVKNIDDGTTDRPYSHALVSGIDRYPRKVTATMGKKKVAKRSKIKAFVKVFNYNHLMPTRYSVDIPLDKTIVNKDVFRDPALKRKARREAKVKFEERYKTGKNKWFFQKLRF</sequence>
<feature type="chain" id="PRO_5029881379" description="60S ribosomal protein L27" evidence="9">
    <location>
        <begin position="18"/>
        <end position="312"/>
    </location>
</feature>
<dbReference type="InterPro" id="IPR041991">
    <property type="entry name" value="Ribosomal_eL27_KOW"/>
</dbReference>
<dbReference type="Pfam" id="PF02759">
    <property type="entry name" value="RUN"/>
    <property type="match status" value="1"/>
</dbReference>